<feature type="region of interest" description="Disordered" evidence="1">
    <location>
        <begin position="139"/>
        <end position="161"/>
    </location>
</feature>
<protein>
    <submittedName>
        <fullName evidence="2">Gliding motility-associated C-terminal domain-containing protein</fullName>
    </submittedName>
</protein>
<feature type="compositionally biased region" description="Low complexity" evidence="1">
    <location>
        <begin position="149"/>
        <end position="158"/>
    </location>
</feature>
<dbReference type="Proteomes" id="UP000182544">
    <property type="component" value="Unassembled WGS sequence"/>
</dbReference>
<evidence type="ECO:0000256" key="1">
    <source>
        <dbReference type="SAM" id="MobiDB-lite"/>
    </source>
</evidence>
<proteinExistence type="predicted"/>
<evidence type="ECO:0000313" key="2">
    <source>
        <dbReference type="EMBL" id="SFZ93981.1"/>
    </source>
</evidence>
<dbReference type="EMBL" id="FPKV01000003">
    <property type="protein sequence ID" value="SFZ93981.1"/>
    <property type="molecule type" value="Genomic_DNA"/>
</dbReference>
<feature type="compositionally biased region" description="Polar residues" evidence="1">
    <location>
        <begin position="139"/>
        <end position="148"/>
    </location>
</feature>
<name>A0A1K2INF9_9FLAO</name>
<dbReference type="InterPro" id="IPR026341">
    <property type="entry name" value="T9SS_type_B"/>
</dbReference>
<accession>A0A1K2INF9</accession>
<dbReference type="AlphaFoldDB" id="A0A1K2INF9"/>
<reference evidence="2 3" key="1">
    <citation type="submission" date="2016-10" db="EMBL/GenBank/DDBJ databases">
        <authorList>
            <person name="de Groot N.N."/>
        </authorList>
    </citation>
    <scope>NUCLEOTIDE SEQUENCE [LARGE SCALE GENOMIC DNA]</scope>
    <source>
        <strain evidence="2 3">DSM 18180</strain>
    </source>
</reference>
<organism evidence="2 3">
    <name type="scientific">Flaviramulus basaltis</name>
    <dbReference type="NCBI Taxonomy" id="369401"/>
    <lineage>
        <taxon>Bacteria</taxon>
        <taxon>Pseudomonadati</taxon>
        <taxon>Bacteroidota</taxon>
        <taxon>Flavobacteriia</taxon>
        <taxon>Flavobacteriales</taxon>
        <taxon>Flavobacteriaceae</taxon>
        <taxon>Flaviramulus</taxon>
    </lineage>
</organism>
<dbReference type="STRING" id="369401.SAMN05428642_103481"/>
<dbReference type="OrthoDB" id="9765926at2"/>
<dbReference type="Pfam" id="PF13585">
    <property type="entry name" value="CHU_C"/>
    <property type="match status" value="1"/>
</dbReference>
<gene>
    <name evidence="2" type="ORF">SAMN05428642_103481</name>
</gene>
<evidence type="ECO:0000313" key="3">
    <source>
        <dbReference type="Proteomes" id="UP000182544"/>
    </source>
</evidence>
<keyword evidence="3" id="KW-1185">Reference proteome</keyword>
<dbReference type="NCBIfam" id="TIGR04131">
    <property type="entry name" value="Bac_Flav_CTERM"/>
    <property type="match status" value="1"/>
</dbReference>
<sequence length="833" mass="91525">MAEFLKIISLLNTKLLKLVLKSLLIVIIFYSNFCFTQNDCIEAIIACGNSDINLDVNGFGNQELNGTNVCGFGGGSLGESNSVWLKVTTVTNGTLGFTLTPQSTNITEDYDFFVFGPNATCGNIGQAIRCSSTNPSAANQGNNLTGMNSSSSDTSEGPGSAGDSFVRWLDVQAGETYFIVIDRPIGNSPFSLEWTGSAQFSDPPTDQSTKIGTPLNLESCDVSAPFTDEFTSFNLTDNTTSIIGSQTDVSVTYHESASDANIGIKELNSPYTNIKNPQIIYARITNNTTGCFELTNFDLSVNIGPDFTPPSNFILCDNLDDSDDKNGQIIFDLSTKNNEILNGQNPSDFNISYYANQTNAENKTAPLPNSYYNNIAFNEEIYVRIEDVLNPDCKSITTLNLVTNPTPEAFNHTLLQCDEDGLIDGITTFNLNEAHDDLTGGIADRTTKFYTNPARTSEINGDSYSNTSNPQIIYVEVINNNTNCISYAELTLNVSVTDSNDAILPAACDDDGVEDGFYLFNLNDADGIVTNGLPAGLNIAYYETYDDALLEQNNLGTSFTNTIPYSQTIYARVENTNNCYGISEVVLTVDELPDIITEDLMYYCLNEFPNTIPIDAAIINDSSSNYTYNWSNGENTYQIQINKTGNYIVTVTNANGCSKERTITIEASNIATFEEINIIDASQNNSITVLVSGEGIYEYTLVDNTNMIVNPYQESNVFENVSPGIYSVFVKDIKNDCGTVNDQVSVIGFPKYFTPNNDGIHDTWQVSGVSEMFQPNTKIQIFNRLGKLIKELNPLGDGWNGLFNGEKLPSDDYWFSVKLQDGRIFKNHFTLKY</sequence>